<dbReference type="PANTHER" id="PTHR13430">
    <property type="match status" value="1"/>
</dbReference>
<accession>A0A830D6G9</accession>
<dbReference type="EMBL" id="BMAC01001329">
    <property type="protein sequence ID" value="GFQ06870.1"/>
    <property type="molecule type" value="Genomic_DNA"/>
</dbReference>
<dbReference type="GO" id="GO:0000407">
    <property type="term" value="C:phagophore assembly site"/>
    <property type="evidence" value="ECO:0007669"/>
    <property type="project" value="TreeGrafter"/>
</dbReference>
<comment type="caution">
    <text evidence="1">The sequence shown here is derived from an EMBL/GenBank/DDBJ whole genome shotgun (WGS) entry which is preliminary data.</text>
</comment>
<dbReference type="GO" id="GO:0034727">
    <property type="term" value="P:piecemeal microautophagy of the nucleus"/>
    <property type="evidence" value="ECO:0007669"/>
    <property type="project" value="TreeGrafter"/>
</dbReference>
<dbReference type="InterPro" id="IPR040182">
    <property type="entry name" value="ATG13"/>
</dbReference>
<dbReference type="PANTHER" id="PTHR13430:SF4">
    <property type="entry name" value="AUTOPHAGY-RELATED PROTEIN 13"/>
    <property type="match status" value="1"/>
</dbReference>
<dbReference type="Proteomes" id="UP000653305">
    <property type="component" value="Unassembled WGS sequence"/>
</dbReference>
<dbReference type="AlphaFoldDB" id="A0A830D6G9"/>
<proteinExistence type="predicted"/>
<dbReference type="GO" id="GO:0034497">
    <property type="term" value="P:protein localization to phagophore assembly site"/>
    <property type="evidence" value="ECO:0007669"/>
    <property type="project" value="TreeGrafter"/>
</dbReference>
<dbReference type="GO" id="GO:1990316">
    <property type="term" value="C:Atg1/ULK1 kinase complex"/>
    <property type="evidence" value="ECO:0007669"/>
    <property type="project" value="TreeGrafter"/>
</dbReference>
<dbReference type="GO" id="GO:0000423">
    <property type="term" value="P:mitophagy"/>
    <property type="evidence" value="ECO:0007669"/>
    <property type="project" value="TreeGrafter"/>
</dbReference>
<protein>
    <submittedName>
        <fullName evidence="1">Uncharacterized protein</fullName>
    </submittedName>
</protein>
<name>A0A830D6G9_9LAMI</name>
<evidence type="ECO:0000313" key="2">
    <source>
        <dbReference type="Proteomes" id="UP000653305"/>
    </source>
</evidence>
<organism evidence="1 2">
    <name type="scientific">Phtheirospermum japonicum</name>
    <dbReference type="NCBI Taxonomy" id="374723"/>
    <lineage>
        <taxon>Eukaryota</taxon>
        <taxon>Viridiplantae</taxon>
        <taxon>Streptophyta</taxon>
        <taxon>Embryophyta</taxon>
        <taxon>Tracheophyta</taxon>
        <taxon>Spermatophyta</taxon>
        <taxon>Magnoliopsida</taxon>
        <taxon>eudicotyledons</taxon>
        <taxon>Gunneridae</taxon>
        <taxon>Pentapetalae</taxon>
        <taxon>asterids</taxon>
        <taxon>lamiids</taxon>
        <taxon>Lamiales</taxon>
        <taxon>Orobanchaceae</taxon>
        <taxon>Orobanchaceae incertae sedis</taxon>
        <taxon>Phtheirospermum</taxon>
    </lineage>
</organism>
<sequence>MIIRHMSCRLGLGSMWRHDLLKGGELSNNLIMLLTRDAKEDSGRFSSLLSSSSSPRVGFSRSSTRLSFQADFGDMEFSSPFIVDDVDPPDSQTSLNNLDGRNGSEVSSLHQDFGYYNGSHSSRWKWRVNLVGPFGTLQASYNIGCPRRTQGL</sequence>
<dbReference type="GO" id="GO:0005829">
    <property type="term" value="C:cytosol"/>
    <property type="evidence" value="ECO:0007669"/>
    <property type="project" value="TreeGrafter"/>
</dbReference>
<keyword evidence="2" id="KW-1185">Reference proteome</keyword>
<evidence type="ECO:0000313" key="1">
    <source>
        <dbReference type="EMBL" id="GFQ06870.1"/>
    </source>
</evidence>
<gene>
    <name evidence="1" type="ORF">PHJA_002831000</name>
</gene>
<dbReference type="OrthoDB" id="70161at2759"/>
<reference evidence="1" key="1">
    <citation type="submission" date="2020-07" db="EMBL/GenBank/DDBJ databases">
        <title>Ethylene signaling mediates host invasion by parasitic plants.</title>
        <authorList>
            <person name="Yoshida S."/>
        </authorList>
    </citation>
    <scope>NUCLEOTIDE SEQUENCE</scope>
    <source>
        <strain evidence="1">Okayama</strain>
    </source>
</reference>